<sequence>MRVPRKCSGTCYKNRVLPVLLKRPYSSPSLITGLRTN</sequence>
<comment type="caution">
    <text evidence="1">The sequence shown here is derived from an EMBL/GenBank/DDBJ whole genome shotgun (WGS) entry which is preliminary data.</text>
</comment>
<keyword evidence="2" id="KW-1185">Reference proteome</keyword>
<dbReference type="EMBL" id="BPVZ01000536">
    <property type="protein sequence ID" value="GKV51763.1"/>
    <property type="molecule type" value="Genomic_DNA"/>
</dbReference>
<reference evidence="1 2" key="1">
    <citation type="journal article" date="2021" name="Commun. Biol.">
        <title>The genome of Shorea leprosula (Dipterocarpaceae) highlights the ecological relevance of drought in aseasonal tropical rainforests.</title>
        <authorList>
            <person name="Ng K.K.S."/>
            <person name="Kobayashi M.J."/>
            <person name="Fawcett J.A."/>
            <person name="Hatakeyama M."/>
            <person name="Paape T."/>
            <person name="Ng C.H."/>
            <person name="Ang C.C."/>
            <person name="Tnah L.H."/>
            <person name="Lee C.T."/>
            <person name="Nishiyama T."/>
            <person name="Sese J."/>
            <person name="O'Brien M.J."/>
            <person name="Copetti D."/>
            <person name="Mohd Noor M.I."/>
            <person name="Ong R.C."/>
            <person name="Putra M."/>
            <person name="Sireger I.Z."/>
            <person name="Indrioko S."/>
            <person name="Kosugi Y."/>
            <person name="Izuno A."/>
            <person name="Isagi Y."/>
            <person name="Lee S.L."/>
            <person name="Shimizu K.K."/>
        </authorList>
    </citation>
    <scope>NUCLEOTIDE SEQUENCE [LARGE SCALE GENOMIC DNA]</scope>
    <source>
        <strain evidence="1">214</strain>
    </source>
</reference>
<protein>
    <submittedName>
        <fullName evidence="1">Uncharacterized protein</fullName>
    </submittedName>
</protein>
<organism evidence="1 2">
    <name type="scientific">Rubroshorea leprosula</name>
    <dbReference type="NCBI Taxonomy" id="152421"/>
    <lineage>
        <taxon>Eukaryota</taxon>
        <taxon>Viridiplantae</taxon>
        <taxon>Streptophyta</taxon>
        <taxon>Embryophyta</taxon>
        <taxon>Tracheophyta</taxon>
        <taxon>Spermatophyta</taxon>
        <taxon>Magnoliopsida</taxon>
        <taxon>eudicotyledons</taxon>
        <taxon>Gunneridae</taxon>
        <taxon>Pentapetalae</taxon>
        <taxon>rosids</taxon>
        <taxon>malvids</taxon>
        <taxon>Malvales</taxon>
        <taxon>Dipterocarpaceae</taxon>
        <taxon>Rubroshorea</taxon>
    </lineage>
</organism>
<evidence type="ECO:0000313" key="2">
    <source>
        <dbReference type="Proteomes" id="UP001054252"/>
    </source>
</evidence>
<name>A0AAV5MQN7_9ROSI</name>
<evidence type="ECO:0000313" key="1">
    <source>
        <dbReference type="EMBL" id="GKV51763.1"/>
    </source>
</evidence>
<dbReference type="AlphaFoldDB" id="A0AAV5MQN7"/>
<proteinExistence type="predicted"/>
<dbReference type="Proteomes" id="UP001054252">
    <property type="component" value="Unassembled WGS sequence"/>
</dbReference>
<gene>
    <name evidence="1" type="ORF">SLEP1_g58388</name>
</gene>
<accession>A0AAV5MQN7</accession>